<dbReference type="Proteomes" id="UP000203589">
    <property type="component" value="Chromosome"/>
</dbReference>
<organism evidence="2 3">
    <name type="scientific">Antarctobacter heliothermus</name>
    <dbReference type="NCBI Taxonomy" id="74033"/>
    <lineage>
        <taxon>Bacteria</taxon>
        <taxon>Pseudomonadati</taxon>
        <taxon>Pseudomonadota</taxon>
        <taxon>Alphaproteobacteria</taxon>
        <taxon>Rhodobacterales</taxon>
        <taxon>Roseobacteraceae</taxon>
        <taxon>Antarctobacter</taxon>
    </lineage>
</organism>
<dbReference type="KEGG" id="aht:ANTHELSMS3_03035"/>
<proteinExistence type="predicted"/>
<keyword evidence="3" id="KW-1185">Reference proteome</keyword>
<gene>
    <name evidence="2" type="ORF">ANTHELSMS3_03035</name>
</gene>
<dbReference type="EMBL" id="CP022540">
    <property type="protein sequence ID" value="ASP21687.1"/>
    <property type="molecule type" value="Genomic_DNA"/>
</dbReference>
<protein>
    <recommendedName>
        <fullName evidence="1">DUF7742 domain-containing protein</fullName>
    </recommendedName>
</protein>
<dbReference type="AlphaFoldDB" id="A0A222E651"/>
<name>A0A222E651_9RHOB</name>
<evidence type="ECO:0000259" key="1">
    <source>
        <dbReference type="Pfam" id="PF24891"/>
    </source>
</evidence>
<dbReference type="InterPro" id="IPR056644">
    <property type="entry name" value="DUF7742"/>
</dbReference>
<feature type="domain" description="DUF7742" evidence="1">
    <location>
        <begin position="2"/>
        <end position="88"/>
    </location>
</feature>
<sequence length="121" mass="13388">MKPVLPGDVSAAARMLLTVPPHVRMKRAERLIDEARAADAHCRRTGRAHPRWGNGTLMAAAHGHPMGQEVCFDDPDYLDCQLAILHALRAFHQLEAQEMQRRAVGFSSNRLTAMSSPHASQ</sequence>
<accession>A0A222E651</accession>
<evidence type="ECO:0000313" key="3">
    <source>
        <dbReference type="Proteomes" id="UP000203589"/>
    </source>
</evidence>
<dbReference type="Pfam" id="PF24891">
    <property type="entry name" value="DUF7742"/>
    <property type="match status" value="1"/>
</dbReference>
<evidence type="ECO:0000313" key="2">
    <source>
        <dbReference type="EMBL" id="ASP21687.1"/>
    </source>
</evidence>
<reference evidence="2 3" key="1">
    <citation type="submission" date="2017-07" db="EMBL/GenBank/DDBJ databases">
        <title>Genome Sequence of Antarctobacter heliothermus Strain SMS3 Isolated from a culture of the Diatom Skeletonema marinoi.</title>
        <authorList>
            <person name="Topel M."/>
            <person name="Pinder M.I.M."/>
            <person name="Johansson O.N."/>
            <person name="Kourtchenko O."/>
            <person name="Godhe A."/>
            <person name="Clarke A.K."/>
        </authorList>
    </citation>
    <scope>NUCLEOTIDE SEQUENCE [LARGE SCALE GENOMIC DNA]</scope>
    <source>
        <strain evidence="2 3">SMS3</strain>
    </source>
</reference>